<feature type="transmembrane region" description="Helical" evidence="14">
    <location>
        <begin position="300"/>
        <end position="317"/>
    </location>
</feature>
<feature type="domain" description="UBC core" evidence="15">
    <location>
        <begin position="5"/>
        <end position="162"/>
    </location>
</feature>
<evidence type="ECO:0000256" key="10">
    <source>
        <dbReference type="ARBA" id="ARBA00023136"/>
    </source>
</evidence>
<keyword evidence="4 14" id="KW-0812">Transmembrane</keyword>
<keyword evidence="10 14" id="KW-0472">Membrane</keyword>
<protein>
    <recommendedName>
        <fullName evidence="11">Ubiquitin-conjugating enzyme E2 6</fullName>
        <ecNumber evidence="2">2.3.2.23</ecNumber>
    </recommendedName>
    <alternativeName>
        <fullName evidence="12">E2 ubiquitin-conjugating enzyme 6</fullName>
    </alternativeName>
</protein>
<dbReference type="Gene3D" id="3.10.110.10">
    <property type="entry name" value="Ubiquitin Conjugating Enzyme"/>
    <property type="match status" value="1"/>
</dbReference>
<dbReference type="SUPFAM" id="SSF54495">
    <property type="entry name" value="UBC-like"/>
    <property type="match status" value="1"/>
</dbReference>
<reference evidence="16" key="1">
    <citation type="submission" date="2014-08" db="EMBL/GenBank/DDBJ databases">
        <authorList>
            <person name="Sharma Rahul"/>
            <person name="Thines Marco"/>
        </authorList>
    </citation>
    <scope>NUCLEOTIDE SEQUENCE</scope>
</reference>
<evidence type="ECO:0000256" key="2">
    <source>
        <dbReference type="ARBA" id="ARBA00012486"/>
    </source>
</evidence>
<keyword evidence="9 14" id="KW-1133">Transmembrane helix</keyword>
<dbReference type="EMBL" id="LN483166">
    <property type="protein sequence ID" value="CED84691.1"/>
    <property type="molecule type" value="Genomic_DNA"/>
</dbReference>
<keyword evidence="7" id="KW-0256">Endoplasmic reticulum</keyword>
<evidence type="ECO:0000313" key="16">
    <source>
        <dbReference type="EMBL" id="CED84691.1"/>
    </source>
</evidence>
<evidence type="ECO:0000256" key="3">
    <source>
        <dbReference type="ARBA" id="ARBA00022679"/>
    </source>
</evidence>
<dbReference type="FunFam" id="3.10.110.10:FF:000023">
    <property type="entry name" value="Ubiquitin-conjugating enzyme E2 J2"/>
    <property type="match status" value="1"/>
</dbReference>
<dbReference type="GO" id="GO:0005524">
    <property type="term" value="F:ATP binding"/>
    <property type="evidence" value="ECO:0007669"/>
    <property type="project" value="UniProtKB-KW"/>
</dbReference>
<dbReference type="SMART" id="SM00212">
    <property type="entry name" value="UBCc"/>
    <property type="match status" value="1"/>
</dbReference>
<evidence type="ECO:0000256" key="11">
    <source>
        <dbReference type="ARBA" id="ARBA00039885"/>
    </source>
</evidence>
<keyword evidence="6" id="KW-0833">Ubl conjugation pathway</keyword>
<evidence type="ECO:0000256" key="8">
    <source>
        <dbReference type="ARBA" id="ARBA00022840"/>
    </source>
</evidence>
<sequence length="318" mass="34430">MASPAARKRLGKEYTLMQKTPPPFVWAVPDEKNILNWHFILRGPPDTPYAGGEYYGMVMFPGDYPFKPPDIKMITPSGRFKPETKICTSMTSFHPSTWNPAWSVATILTGLLSFMLSDEITTGSISTTNAERVSLAEKSHAWNLSNKKFKDMFPDYCTPKAKDVPDMPSSAPAPSDSTSSTSVSSPPPAALDSSFTPVSTTTFHSPPSPSIPHSTYTPPTSATEPFPLATTTDFPFSTSPDPAPLLSAGLDVHSAGGLNIKEDHGLVRDGSELAPRDQTAGEIKKCVAVGSQASARGMRFTWKWVAVVLFAVIVMLWT</sequence>
<comment type="subcellular location">
    <subcellularLocation>
        <location evidence="1">Endoplasmic reticulum membrane</location>
    </subcellularLocation>
</comment>
<dbReference type="PANTHER" id="PTHR24067">
    <property type="entry name" value="UBIQUITIN-CONJUGATING ENZYME E2"/>
    <property type="match status" value="1"/>
</dbReference>
<proteinExistence type="predicted"/>
<dbReference type="InterPro" id="IPR050113">
    <property type="entry name" value="Ub_conjugating_enzyme"/>
</dbReference>
<dbReference type="InterPro" id="IPR000608">
    <property type="entry name" value="UBC"/>
</dbReference>
<evidence type="ECO:0000256" key="1">
    <source>
        <dbReference type="ARBA" id="ARBA00004586"/>
    </source>
</evidence>
<dbReference type="EC" id="2.3.2.23" evidence="2"/>
<name>A0A0F7ST71_PHARH</name>
<dbReference type="AlphaFoldDB" id="A0A0F7ST71"/>
<evidence type="ECO:0000259" key="15">
    <source>
        <dbReference type="PROSITE" id="PS50127"/>
    </source>
</evidence>
<dbReference type="PROSITE" id="PS50127">
    <property type="entry name" value="UBC_2"/>
    <property type="match status" value="1"/>
</dbReference>
<evidence type="ECO:0000256" key="4">
    <source>
        <dbReference type="ARBA" id="ARBA00022692"/>
    </source>
</evidence>
<evidence type="ECO:0000256" key="14">
    <source>
        <dbReference type="SAM" id="Phobius"/>
    </source>
</evidence>
<keyword evidence="8" id="KW-0067">ATP-binding</keyword>
<evidence type="ECO:0000256" key="6">
    <source>
        <dbReference type="ARBA" id="ARBA00022786"/>
    </source>
</evidence>
<evidence type="ECO:0000256" key="5">
    <source>
        <dbReference type="ARBA" id="ARBA00022741"/>
    </source>
</evidence>
<keyword evidence="5" id="KW-0547">Nucleotide-binding</keyword>
<evidence type="ECO:0000256" key="12">
    <source>
        <dbReference type="ARBA" id="ARBA00042181"/>
    </source>
</evidence>
<accession>A0A0F7ST71</accession>
<feature type="compositionally biased region" description="Low complexity" evidence="13">
    <location>
        <begin position="193"/>
        <end position="221"/>
    </location>
</feature>
<organism evidence="16">
    <name type="scientific">Phaffia rhodozyma</name>
    <name type="common">Yeast</name>
    <name type="synonym">Xanthophyllomyces dendrorhous</name>
    <dbReference type="NCBI Taxonomy" id="264483"/>
    <lineage>
        <taxon>Eukaryota</taxon>
        <taxon>Fungi</taxon>
        <taxon>Dikarya</taxon>
        <taxon>Basidiomycota</taxon>
        <taxon>Agaricomycotina</taxon>
        <taxon>Tremellomycetes</taxon>
        <taxon>Cystofilobasidiales</taxon>
        <taxon>Mrakiaceae</taxon>
        <taxon>Phaffia</taxon>
    </lineage>
</organism>
<feature type="compositionally biased region" description="Low complexity" evidence="13">
    <location>
        <begin position="166"/>
        <end position="184"/>
    </location>
</feature>
<dbReference type="Pfam" id="PF00179">
    <property type="entry name" value="UQ_con"/>
    <property type="match status" value="1"/>
</dbReference>
<dbReference type="CDD" id="cd23799">
    <property type="entry name" value="UBCc_UBE2J"/>
    <property type="match status" value="1"/>
</dbReference>
<dbReference type="GO" id="GO:0061631">
    <property type="term" value="F:ubiquitin conjugating enzyme activity"/>
    <property type="evidence" value="ECO:0007669"/>
    <property type="project" value="UniProtKB-EC"/>
</dbReference>
<dbReference type="GO" id="GO:0005789">
    <property type="term" value="C:endoplasmic reticulum membrane"/>
    <property type="evidence" value="ECO:0007669"/>
    <property type="project" value="UniProtKB-SubCell"/>
</dbReference>
<feature type="region of interest" description="Disordered" evidence="13">
    <location>
        <begin position="160"/>
        <end position="232"/>
    </location>
</feature>
<evidence type="ECO:0000256" key="13">
    <source>
        <dbReference type="SAM" id="MobiDB-lite"/>
    </source>
</evidence>
<dbReference type="InterPro" id="IPR016135">
    <property type="entry name" value="UBQ-conjugating_enzyme/RWD"/>
</dbReference>
<keyword evidence="3" id="KW-0808">Transferase</keyword>
<evidence type="ECO:0000256" key="7">
    <source>
        <dbReference type="ARBA" id="ARBA00022824"/>
    </source>
</evidence>
<evidence type="ECO:0000256" key="9">
    <source>
        <dbReference type="ARBA" id="ARBA00022989"/>
    </source>
</evidence>